<evidence type="ECO:0000256" key="2">
    <source>
        <dbReference type="ARBA" id="ARBA00022475"/>
    </source>
</evidence>
<feature type="transmembrane region" description="Helical" evidence="6">
    <location>
        <begin position="230"/>
        <end position="249"/>
    </location>
</feature>
<dbReference type="Proteomes" id="UP000242972">
    <property type="component" value="Unassembled WGS sequence"/>
</dbReference>
<dbReference type="GO" id="GO:0022857">
    <property type="term" value="F:transmembrane transporter activity"/>
    <property type="evidence" value="ECO:0007669"/>
    <property type="project" value="InterPro"/>
</dbReference>
<sequence length="526" mass="58007">MAQSKELFVRNATGLVRELSPFDAFNLVFSAVLIPVGISEALGFSPAVFAGANVAVSFIIAAILMVAFGAVYLYFTNLMPRSGGDYVWVSRTLTPGLGFVTNAALTFVFLTWVSFNFTTMISYFGPAVFYLWGLPSGIITTISQPGWEFGIATVLTILFTLLMITGVRRVARYMRWMFWLVWIGMGVWLVGMAMTPASAFQSRLEAATGHSATSIIAIAHHMGATQGSGINWMMTLFAMVYAFQVYTGFQWTGYFAGEVKNVRKTAVTSIMGGLLVSAVLYTVGTLLVFHSTGYNLYNALAYIGFNDAAKLPSNVPYVLPALARFFSLPAFLRDYIGLSFILAIFWWTPTGFMLGTRNLFAWAFDRLMPESLAEVSERFHTPVKATIVIGVVVELINVANVYMGLSEFLINIIAVMAAAFIVVSISAIVFPFRRRDLFNESSQMVQRKLFGVPILTLSGVIGLLIWIAVLLIALTTPYFGLSTKPVPMVEAFVVPILAIIYYWVMSAYRKREGFDLSVSFKAIPPE</sequence>
<comment type="subcellular location">
    <subcellularLocation>
        <location evidence="1">Cell membrane</location>
        <topology evidence="1">Multi-pass membrane protein</topology>
    </subcellularLocation>
</comment>
<feature type="transmembrane region" description="Helical" evidence="6">
    <location>
        <begin position="408"/>
        <end position="430"/>
    </location>
</feature>
<evidence type="ECO:0000256" key="6">
    <source>
        <dbReference type="SAM" id="Phobius"/>
    </source>
</evidence>
<evidence type="ECO:0000256" key="4">
    <source>
        <dbReference type="ARBA" id="ARBA00022989"/>
    </source>
</evidence>
<dbReference type="PANTHER" id="PTHR42770:SF7">
    <property type="entry name" value="MEMBRANE PROTEIN"/>
    <property type="match status" value="1"/>
</dbReference>
<gene>
    <name evidence="7" type="ORF">C7B46_11630</name>
</gene>
<feature type="transmembrane region" description="Helical" evidence="6">
    <location>
        <begin position="270"/>
        <end position="289"/>
    </location>
</feature>
<dbReference type="GO" id="GO:0005886">
    <property type="term" value="C:plasma membrane"/>
    <property type="evidence" value="ECO:0007669"/>
    <property type="project" value="UniProtKB-SubCell"/>
</dbReference>
<feature type="transmembrane region" description="Helical" evidence="6">
    <location>
        <begin position="146"/>
        <end position="164"/>
    </location>
</feature>
<feature type="transmembrane region" description="Helical" evidence="6">
    <location>
        <begin position="54"/>
        <end position="75"/>
    </location>
</feature>
<dbReference type="AlphaFoldDB" id="A0A2T2XF02"/>
<feature type="transmembrane region" description="Helical" evidence="6">
    <location>
        <begin position="95"/>
        <end position="113"/>
    </location>
</feature>
<organism evidence="7 8">
    <name type="scientific">Sulfobacillus benefaciens</name>
    <dbReference type="NCBI Taxonomy" id="453960"/>
    <lineage>
        <taxon>Bacteria</taxon>
        <taxon>Bacillati</taxon>
        <taxon>Bacillota</taxon>
        <taxon>Clostridia</taxon>
        <taxon>Eubacteriales</taxon>
        <taxon>Clostridiales Family XVII. Incertae Sedis</taxon>
        <taxon>Sulfobacillus</taxon>
    </lineage>
</organism>
<keyword evidence="4 6" id="KW-1133">Transmembrane helix</keyword>
<feature type="transmembrane region" description="Helical" evidence="6">
    <location>
        <begin position="381"/>
        <end position="402"/>
    </location>
</feature>
<dbReference type="Pfam" id="PF13520">
    <property type="entry name" value="AA_permease_2"/>
    <property type="match status" value="1"/>
</dbReference>
<accession>A0A2T2XF02</accession>
<dbReference type="Gene3D" id="1.20.1740.10">
    <property type="entry name" value="Amino acid/polyamine transporter I"/>
    <property type="match status" value="1"/>
</dbReference>
<evidence type="ECO:0000313" key="8">
    <source>
        <dbReference type="Proteomes" id="UP000242972"/>
    </source>
</evidence>
<proteinExistence type="predicted"/>
<feature type="transmembrane region" description="Helical" evidence="6">
    <location>
        <begin position="486"/>
        <end position="504"/>
    </location>
</feature>
<dbReference type="PANTHER" id="PTHR42770">
    <property type="entry name" value="AMINO ACID TRANSPORTER-RELATED"/>
    <property type="match status" value="1"/>
</dbReference>
<name>A0A2T2XF02_9FIRM</name>
<feature type="transmembrane region" description="Helical" evidence="6">
    <location>
        <begin position="450"/>
        <end position="474"/>
    </location>
</feature>
<feature type="transmembrane region" description="Helical" evidence="6">
    <location>
        <begin position="335"/>
        <end position="360"/>
    </location>
</feature>
<evidence type="ECO:0000313" key="7">
    <source>
        <dbReference type="EMBL" id="PSR33046.1"/>
    </source>
</evidence>
<feature type="transmembrane region" description="Helical" evidence="6">
    <location>
        <begin position="24"/>
        <end position="42"/>
    </location>
</feature>
<protein>
    <submittedName>
        <fullName evidence="7">APC family permease</fullName>
    </submittedName>
</protein>
<evidence type="ECO:0000256" key="1">
    <source>
        <dbReference type="ARBA" id="ARBA00004651"/>
    </source>
</evidence>
<keyword evidence="5 6" id="KW-0472">Membrane</keyword>
<dbReference type="EMBL" id="PXYW01000028">
    <property type="protein sequence ID" value="PSR33046.1"/>
    <property type="molecule type" value="Genomic_DNA"/>
</dbReference>
<dbReference type="InterPro" id="IPR050367">
    <property type="entry name" value="APC_superfamily"/>
</dbReference>
<keyword evidence="3 6" id="KW-0812">Transmembrane</keyword>
<comment type="caution">
    <text evidence="7">The sequence shown here is derived from an EMBL/GenBank/DDBJ whole genome shotgun (WGS) entry which is preliminary data.</text>
</comment>
<evidence type="ECO:0000256" key="3">
    <source>
        <dbReference type="ARBA" id="ARBA00022692"/>
    </source>
</evidence>
<feature type="transmembrane region" description="Helical" evidence="6">
    <location>
        <begin position="176"/>
        <end position="194"/>
    </location>
</feature>
<feature type="transmembrane region" description="Helical" evidence="6">
    <location>
        <begin position="120"/>
        <end position="140"/>
    </location>
</feature>
<dbReference type="PIRSF" id="PIRSF006060">
    <property type="entry name" value="AA_transporter"/>
    <property type="match status" value="1"/>
</dbReference>
<dbReference type="InterPro" id="IPR002293">
    <property type="entry name" value="AA/rel_permease1"/>
</dbReference>
<reference evidence="7 8" key="1">
    <citation type="journal article" date="2014" name="BMC Genomics">
        <title>Comparison of environmental and isolate Sulfobacillus genomes reveals diverse carbon, sulfur, nitrogen, and hydrogen metabolisms.</title>
        <authorList>
            <person name="Justice N.B."/>
            <person name="Norman A."/>
            <person name="Brown C.T."/>
            <person name="Singh A."/>
            <person name="Thomas B.C."/>
            <person name="Banfield J.F."/>
        </authorList>
    </citation>
    <scope>NUCLEOTIDE SEQUENCE [LARGE SCALE GENOMIC DNA]</scope>
    <source>
        <strain evidence="7">AMDSBA4</strain>
    </source>
</reference>
<keyword evidence="2" id="KW-1003">Cell membrane</keyword>
<evidence type="ECO:0000256" key="5">
    <source>
        <dbReference type="ARBA" id="ARBA00023136"/>
    </source>
</evidence>